<protein>
    <submittedName>
        <fullName evidence="2">Uncharacterized protein</fullName>
    </submittedName>
</protein>
<proteinExistence type="predicted"/>
<feature type="coiled-coil region" evidence="1">
    <location>
        <begin position="76"/>
        <end position="120"/>
    </location>
</feature>
<dbReference type="KEGG" id="aprs:BI364_14235"/>
<evidence type="ECO:0000256" key="1">
    <source>
        <dbReference type="SAM" id="Coils"/>
    </source>
</evidence>
<sequence length="126" mass="14007">MNYAGEVVGLPLDRQQTACEQAKAHFAAYPSDYSRMTLAMLATVIPDCLSPDGSLGLLRSMTIKANSPYRGLAMILRQLTQQRQATEKALAASNQEAETLRQKLKALTRIETQLNQVKDRELQNLN</sequence>
<keyword evidence="3" id="KW-1185">Reference proteome</keyword>
<evidence type="ECO:0000313" key="2">
    <source>
        <dbReference type="EMBL" id="AOU98957.1"/>
    </source>
</evidence>
<dbReference type="Proteomes" id="UP000095401">
    <property type="component" value="Chromosome"/>
</dbReference>
<dbReference type="EMBL" id="CP017415">
    <property type="protein sequence ID" value="AOU98957.1"/>
    <property type="molecule type" value="Genomic_DNA"/>
</dbReference>
<gene>
    <name evidence="2" type="ORF">BI364_14235</name>
</gene>
<accession>A0A1D8IRD4</accession>
<dbReference type="AlphaFoldDB" id="A0A1D8IRD4"/>
<evidence type="ECO:0000313" key="3">
    <source>
        <dbReference type="Proteomes" id="UP000095401"/>
    </source>
</evidence>
<organism evidence="2 3">
    <name type="scientific">Acidihalobacter yilgarnensis</name>
    <dbReference type="NCBI Taxonomy" id="2819280"/>
    <lineage>
        <taxon>Bacteria</taxon>
        <taxon>Pseudomonadati</taxon>
        <taxon>Pseudomonadota</taxon>
        <taxon>Gammaproteobacteria</taxon>
        <taxon>Chromatiales</taxon>
        <taxon>Ectothiorhodospiraceae</taxon>
        <taxon>Acidihalobacter</taxon>
    </lineage>
</organism>
<keyword evidence="1" id="KW-0175">Coiled coil</keyword>
<reference evidence="3" key="1">
    <citation type="submission" date="2016-09" db="EMBL/GenBank/DDBJ databases">
        <title>Acidihalobacter prosperus F5.</title>
        <authorList>
            <person name="Khaleque H.N."/>
            <person name="Ramsay J.P."/>
            <person name="Kaksonen A.H."/>
            <person name="Boxall N.J."/>
            <person name="Watkin E.L.J."/>
        </authorList>
    </citation>
    <scope>NUCLEOTIDE SEQUENCE [LARGE SCALE GENOMIC DNA]</scope>
    <source>
        <strain evidence="3">F5</strain>
    </source>
</reference>
<name>A0A1D8IRD4_9GAMM</name>